<dbReference type="Proteomes" id="UP000198797">
    <property type="component" value="Unassembled WGS sequence"/>
</dbReference>
<feature type="domain" description="CBM2" evidence="3">
    <location>
        <begin position="268"/>
        <end position="372"/>
    </location>
</feature>
<evidence type="ECO:0000313" key="4">
    <source>
        <dbReference type="EMBL" id="SCF48825.1"/>
    </source>
</evidence>
<name>A0A1C5AUB4_9ACTN</name>
<proteinExistence type="predicted"/>
<dbReference type="EMBL" id="FMCU01000029">
    <property type="protein sequence ID" value="SCF48825.1"/>
    <property type="molecule type" value="Genomic_DNA"/>
</dbReference>
<dbReference type="CDD" id="cd01833">
    <property type="entry name" value="XynB_like"/>
    <property type="match status" value="1"/>
</dbReference>
<feature type="chain" id="PRO_5039596529" evidence="2">
    <location>
        <begin position="20"/>
        <end position="372"/>
    </location>
</feature>
<dbReference type="SMART" id="SM00637">
    <property type="entry name" value="CBD_II"/>
    <property type="match status" value="1"/>
</dbReference>
<evidence type="ECO:0000256" key="1">
    <source>
        <dbReference type="SAM" id="MobiDB-lite"/>
    </source>
</evidence>
<evidence type="ECO:0000313" key="5">
    <source>
        <dbReference type="Proteomes" id="UP000198797"/>
    </source>
</evidence>
<organism evidence="4 5">
    <name type="scientific">Micromonospora matsumotoense</name>
    <dbReference type="NCBI Taxonomy" id="121616"/>
    <lineage>
        <taxon>Bacteria</taxon>
        <taxon>Bacillati</taxon>
        <taxon>Actinomycetota</taxon>
        <taxon>Actinomycetes</taxon>
        <taxon>Micromonosporales</taxon>
        <taxon>Micromonosporaceae</taxon>
        <taxon>Micromonospora</taxon>
    </lineage>
</organism>
<dbReference type="GO" id="GO:0005975">
    <property type="term" value="P:carbohydrate metabolic process"/>
    <property type="evidence" value="ECO:0007669"/>
    <property type="project" value="InterPro"/>
</dbReference>
<keyword evidence="5" id="KW-1185">Reference proteome</keyword>
<dbReference type="GO" id="GO:0004553">
    <property type="term" value="F:hydrolase activity, hydrolyzing O-glycosyl compounds"/>
    <property type="evidence" value="ECO:0007669"/>
    <property type="project" value="InterPro"/>
</dbReference>
<feature type="region of interest" description="Disordered" evidence="1">
    <location>
        <begin position="240"/>
        <end position="274"/>
    </location>
</feature>
<accession>A0A1C5AUB4</accession>
<dbReference type="InterPro" id="IPR013830">
    <property type="entry name" value="SGNH_hydro"/>
</dbReference>
<dbReference type="SUPFAM" id="SSF52266">
    <property type="entry name" value="SGNH hydrolase"/>
    <property type="match status" value="1"/>
</dbReference>
<reference evidence="5" key="1">
    <citation type="submission" date="2016-06" db="EMBL/GenBank/DDBJ databases">
        <authorList>
            <person name="Varghese N."/>
            <person name="Submissions Spin"/>
        </authorList>
    </citation>
    <scope>NUCLEOTIDE SEQUENCE [LARGE SCALE GENOMIC DNA]</scope>
    <source>
        <strain evidence="5">DSM 44100</strain>
    </source>
</reference>
<dbReference type="GO" id="GO:0030247">
    <property type="term" value="F:polysaccharide binding"/>
    <property type="evidence" value="ECO:0007669"/>
    <property type="project" value="UniProtKB-UniRule"/>
</dbReference>
<dbReference type="STRING" id="121616.GA0070216_12913"/>
<dbReference type="InterPro" id="IPR008965">
    <property type="entry name" value="CBM2/CBM3_carb-bd_dom_sf"/>
</dbReference>
<dbReference type="AlphaFoldDB" id="A0A1C5AUB4"/>
<dbReference type="SUPFAM" id="SSF49384">
    <property type="entry name" value="Carbohydrate-binding domain"/>
    <property type="match status" value="1"/>
</dbReference>
<feature type="compositionally biased region" description="Pro residues" evidence="1">
    <location>
        <begin position="246"/>
        <end position="271"/>
    </location>
</feature>
<dbReference type="InterPro" id="IPR051532">
    <property type="entry name" value="Ester_Hydrolysis_Enzymes"/>
</dbReference>
<dbReference type="Gene3D" id="3.40.50.1110">
    <property type="entry name" value="SGNH hydrolase"/>
    <property type="match status" value="1"/>
</dbReference>
<keyword evidence="2" id="KW-0732">Signal</keyword>
<dbReference type="Pfam" id="PF00553">
    <property type="entry name" value="CBM_2"/>
    <property type="match status" value="1"/>
</dbReference>
<dbReference type="InterPro" id="IPR012291">
    <property type="entry name" value="CBM2_carb-bd_dom_sf"/>
</dbReference>
<keyword evidence="4" id="KW-0378">Hydrolase</keyword>
<protein>
    <submittedName>
        <fullName evidence="4">GDSL-like Lipase/Acylhydrolase family protein</fullName>
    </submittedName>
</protein>
<feature type="signal peptide" evidence="2">
    <location>
        <begin position="1"/>
        <end position="19"/>
    </location>
</feature>
<dbReference type="OrthoDB" id="468550at2"/>
<dbReference type="InterPro" id="IPR001919">
    <property type="entry name" value="CBD2"/>
</dbReference>
<sequence length="372" mass="38289">MSRKTLRYAALAAITTTLALTMALPGTPVRSAPHQSAAAATRIMPLGDSITAGPGCWRALLWNQLQTAGYSNIDFVGSASDGGSCNYGFSYDADHEGHGGFSAVGIAGNNQLPPWLSAARPDVVVMHLGTNDLWGGWQSMDTILAAFTKLVGQMRANNPSMKIIVSQIIPHHGCATCPADTITLNNRLPGWAAGLTTAQSPIVVVDQWTGFDAATDTGDGVHPNDSGFRKMANRFHPALARVLGGTPPPTSPPGPTPSATPTPSPSTPPPGNGRCTATYQVVSQWSGGFQGEVSIRNGSTATTSTWTATVSLGSGQQVSQAWNATVTQAGTTVTARNVSWNGGLTPGGTTSFGFLASSTGSNPTPVVNCAVS</sequence>
<dbReference type="PANTHER" id="PTHR30383">
    <property type="entry name" value="THIOESTERASE 1/PROTEASE 1/LYSOPHOSPHOLIPASE L1"/>
    <property type="match status" value="1"/>
</dbReference>
<dbReference type="RefSeq" id="WP_091253802.1">
    <property type="nucleotide sequence ID" value="NZ_FMCU01000029.1"/>
</dbReference>
<dbReference type="PANTHER" id="PTHR30383:SF2">
    <property type="entry name" value="CELLULOSE-BINDING PROTEIN"/>
    <property type="match status" value="1"/>
</dbReference>
<dbReference type="Gene3D" id="2.60.40.290">
    <property type="match status" value="1"/>
</dbReference>
<gene>
    <name evidence="4" type="ORF">GA0070216_12913</name>
</gene>
<dbReference type="PROSITE" id="PS51173">
    <property type="entry name" value="CBM2"/>
    <property type="match status" value="1"/>
</dbReference>
<dbReference type="GO" id="GO:0004622">
    <property type="term" value="F:phosphatidylcholine lysophospholipase activity"/>
    <property type="evidence" value="ECO:0007669"/>
    <property type="project" value="TreeGrafter"/>
</dbReference>
<dbReference type="Pfam" id="PF13472">
    <property type="entry name" value="Lipase_GDSL_2"/>
    <property type="match status" value="1"/>
</dbReference>
<evidence type="ECO:0000256" key="2">
    <source>
        <dbReference type="SAM" id="SignalP"/>
    </source>
</evidence>
<evidence type="ECO:0000259" key="3">
    <source>
        <dbReference type="PROSITE" id="PS51173"/>
    </source>
</evidence>
<dbReference type="InterPro" id="IPR036514">
    <property type="entry name" value="SGNH_hydro_sf"/>
</dbReference>